<dbReference type="EMBL" id="VIGI01000005">
    <property type="protein sequence ID" value="KAB8300457.1"/>
    <property type="molecule type" value="Genomic_DNA"/>
</dbReference>
<dbReference type="GO" id="GO:0005730">
    <property type="term" value="C:nucleolus"/>
    <property type="evidence" value="ECO:0007669"/>
    <property type="project" value="UniProtKB-SubCell"/>
</dbReference>
<dbReference type="InterPro" id="IPR019002">
    <property type="entry name" value="Ribosome_biogenesis_Nop16"/>
</dbReference>
<gene>
    <name evidence="9" type="ORF">EYC80_000628</name>
</gene>
<dbReference type="GO" id="GO:0042273">
    <property type="term" value="P:ribosomal large subunit biogenesis"/>
    <property type="evidence" value="ECO:0007669"/>
    <property type="project" value="TreeGrafter"/>
</dbReference>
<keyword evidence="6" id="KW-0539">Nucleus</keyword>
<comment type="similarity">
    <text evidence="3">Belongs to the NOP16 family.</text>
</comment>
<feature type="region of interest" description="Disordered" evidence="8">
    <location>
        <begin position="163"/>
        <end position="230"/>
    </location>
</feature>
<keyword evidence="7" id="KW-0687">Ribonucleoprotein</keyword>
<evidence type="ECO:0000256" key="4">
    <source>
        <dbReference type="ARBA" id="ARBA00011187"/>
    </source>
</evidence>
<evidence type="ECO:0000256" key="7">
    <source>
        <dbReference type="ARBA" id="ARBA00023274"/>
    </source>
</evidence>
<feature type="compositionally biased region" description="Acidic residues" evidence="8">
    <location>
        <begin position="179"/>
        <end position="188"/>
    </location>
</feature>
<comment type="subcellular location">
    <subcellularLocation>
        <location evidence="2">Nucleus</location>
        <location evidence="2">Nucleolus</location>
    </subcellularLocation>
</comment>
<sequence>MSKAQAKGKRGAKIVKTVRQATVGERRAVKCLMDYTKCHKYDGDEARGKLRSRKMGRELQKKKNRSGNSKIKLKPKSKRVNPLGNAIIAANWRQDETLTQNYRRLGLTSRLNTVTGGIEKKQAGPESKSSTASKLAISNAIPKNLAPTEARVERDPETGKILRVIHDNKKANPLNDPLNSDDEGENGESFEGFGDEKSPKPKNEIVQLLEEQASRAGEKRERKQSEREKEWVERLVKRWGENYGAMVRDRRLNPMQQTEPDIRRRVQKWKEAGGIVASEA</sequence>
<feature type="region of interest" description="Disordered" evidence="8">
    <location>
        <begin position="44"/>
        <end position="78"/>
    </location>
</feature>
<comment type="function">
    <text evidence="1">Involved in the biogenesis of the 60S ribosomal subunit.</text>
</comment>
<evidence type="ECO:0000256" key="5">
    <source>
        <dbReference type="ARBA" id="ARBA00015522"/>
    </source>
</evidence>
<dbReference type="PANTHER" id="PTHR13243:SF1">
    <property type="entry name" value="NUCLEOLAR PROTEIN 16"/>
    <property type="match status" value="1"/>
</dbReference>
<evidence type="ECO:0000256" key="2">
    <source>
        <dbReference type="ARBA" id="ARBA00004604"/>
    </source>
</evidence>
<dbReference type="OrthoDB" id="285729at2759"/>
<accession>A0A5N6KB90</accession>
<evidence type="ECO:0000256" key="6">
    <source>
        <dbReference type="ARBA" id="ARBA00023242"/>
    </source>
</evidence>
<comment type="subunit">
    <text evidence="4">Component of the pre-66S ribosomal particle.</text>
</comment>
<keyword evidence="10" id="KW-1185">Reference proteome</keyword>
<dbReference type="Proteomes" id="UP000326757">
    <property type="component" value="Unassembled WGS sequence"/>
</dbReference>
<dbReference type="PANTHER" id="PTHR13243">
    <property type="entry name" value="HSPC111 PROTEIN-RELATED"/>
    <property type="match status" value="1"/>
</dbReference>
<feature type="compositionally biased region" description="Basic and acidic residues" evidence="8">
    <location>
        <begin position="194"/>
        <end position="203"/>
    </location>
</feature>
<dbReference type="Pfam" id="PF09420">
    <property type="entry name" value="Nop16"/>
    <property type="match status" value="1"/>
</dbReference>
<evidence type="ECO:0000256" key="3">
    <source>
        <dbReference type="ARBA" id="ARBA00008479"/>
    </source>
</evidence>
<feature type="compositionally biased region" description="Basic and acidic residues" evidence="8">
    <location>
        <begin position="212"/>
        <end position="230"/>
    </location>
</feature>
<name>A0A5N6KB90_MONLA</name>
<feature type="compositionally biased region" description="Basic residues" evidence="8">
    <location>
        <begin position="62"/>
        <end position="78"/>
    </location>
</feature>
<proteinExistence type="inferred from homology"/>
<dbReference type="GO" id="GO:1990904">
    <property type="term" value="C:ribonucleoprotein complex"/>
    <property type="evidence" value="ECO:0007669"/>
    <property type="project" value="UniProtKB-KW"/>
</dbReference>
<comment type="caution">
    <text evidence="9">The sequence shown here is derived from an EMBL/GenBank/DDBJ whole genome shotgun (WGS) entry which is preliminary data.</text>
</comment>
<evidence type="ECO:0000313" key="10">
    <source>
        <dbReference type="Proteomes" id="UP000326757"/>
    </source>
</evidence>
<organism evidence="9 10">
    <name type="scientific">Monilinia laxa</name>
    <name type="common">Brown rot fungus</name>
    <name type="synonym">Sclerotinia laxa</name>
    <dbReference type="NCBI Taxonomy" id="61186"/>
    <lineage>
        <taxon>Eukaryota</taxon>
        <taxon>Fungi</taxon>
        <taxon>Dikarya</taxon>
        <taxon>Ascomycota</taxon>
        <taxon>Pezizomycotina</taxon>
        <taxon>Leotiomycetes</taxon>
        <taxon>Helotiales</taxon>
        <taxon>Sclerotiniaceae</taxon>
        <taxon>Monilinia</taxon>
    </lineage>
</organism>
<dbReference type="AlphaFoldDB" id="A0A5N6KB90"/>
<evidence type="ECO:0000256" key="1">
    <source>
        <dbReference type="ARBA" id="ARBA00002889"/>
    </source>
</evidence>
<protein>
    <recommendedName>
        <fullName evidence="5">Nucleolar protein 16</fullName>
    </recommendedName>
</protein>
<reference evidence="9 10" key="1">
    <citation type="submission" date="2019-06" db="EMBL/GenBank/DDBJ databases">
        <title>Genome Sequence of the Brown Rot Fungal Pathogen Monilinia laxa.</title>
        <authorList>
            <person name="De Miccolis Angelini R.M."/>
            <person name="Landi L."/>
            <person name="Abate D."/>
            <person name="Pollastro S."/>
            <person name="Romanazzi G."/>
            <person name="Faretra F."/>
        </authorList>
    </citation>
    <scope>NUCLEOTIDE SEQUENCE [LARGE SCALE GENOMIC DNA]</scope>
    <source>
        <strain evidence="9 10">Mlax316</strain>
    </source>
</reference>
<evidence type="ECO:0000313" key="9">
    <source>
        <dbReference type="EMBL" id="KAB8300457.1"/>
    </source>
</evidence>
<evidence type="ECO:0000256" key="8">
    <source>
        <dbReference type="SAM" id="MobiDB-lite"/>
    </source>
</evidence>